<feature type="compositionally biased region" description="Basic and acidic residues" evidence="1">
    <location>
        <begin position="34"/>
        <end position="43"/>
    </location>
</feature>
<dbReference type="AlphaFoldDB" id="A0A1Y1VP08"/>
<proteinExistence type="predicted"/>
<keyword evidence="3" id="KW-1185">Reference proteome</keyword>
<comment type="caution">
    <text evidence="2">The sequence shown here is derived from an EMBL/GenBank/DDBJ whole genome shotgun (WGS) entry which is preliminary data.</text>
</comment>
<organism evidence="2 3">
    <name type="scientific">Piromyces finnis</name>
    <dbReference type="NCBI Taxonomy" id="1754191"/>
    <lineage>
        <taxon>Eukaryota</taxon>
        <taxon>Fungi</taxon>
        <taxon>Fungi incertae sedis</taxon>
        <taxon>Chytridiomycota</taxon>
        <taxon>Chytridiomycota incertae sedis</taxon>
        <taxon>Neocallimastigomycetes</taxon>
        <taxon>Neocallimastigales</taxon>
        <taxon>Neocallimastigaceae</taxon>
        <taxon>Piromyces</taxon>
    </lineage>
</organism>
<dbReference type="STRING" id="1754191.A0A1Y1VP08"/>
<feature type="region of interest" description="Disordered" evidence="1">
    <location>
        <begin position="94"/>
        <end position="113"/>
    </location>
</feature>
<sequence length="129" mass="14818">MTDAEVKTETQVNEAIVEKQEEKAVEIPKTNPWKKTEVKETENINKSLWPSLGKDGKDSPVKENSKKQKKSEEKEGSGKKGKKNGKKEWVTLDVDIKFKGSNNNHREKKDKKKNGKSLTFLIIIQYIYL</sequence>
<evidence type="ECO:0000313" key="3">
    <source>
        <dbReference type="Proteomes" id="UP000193719"/>
    </source>
</evidence>
<protein>
    <submittedName>
        <fullName evidence="2">Uncharacterized protein</fullName>
    </submittedName>
</protein>
<dbReference type="EMBL" id="MCFH01000001">
    <property type="protein sequence ID" value="ORX61148.1"/>
    <property type="molecule type" value="Genomic_DNA"/>
</dbReference>
<gene>
    <name evidence="2" type="ORF">BCR36DRAFT_272152</name>
</gene>
<evidence type="ECO:0000313" key="2">
    <source>
        <dbReference type="EMBL" id="ORX61148.1"/>
    </source>
</evidence>
<reference evidence="2 3" key="2">
    <citation type="submission" date="2016-08" db="EMBL/GenBank/DDBJ databases">
        <title>Pervasive Adenine N6-methylation of Active Genes in Fungi.</title>
        <authorList>
            <consortium name="DOE Joint Genome Institute"/>
            <person name="Mondo S.J."/>
            <person name="Dannebaum R.O."/>
            <person name="Kuo R.C."/>
            <person name="Labutti K."/>
            <person name="Haridas S."/>
            <person name="Kuo A."/>
            <person name="Salamov A."/>
            <person name="Ahrendt S.R."/>
            <person name="Lipzen A."/>
            <person name="Sullivan W."/>
            <person name="Andreopoulos W.B."/>
            <person name="Clum A."/>
            <person name="Lindquist E."/>
            <person name="Daum C."/>
            <person name="Ramamoorthy G.K."/>
            <person name="Gryganskyi A."/>
            <person name="Culley D."/>
            <person name="Magnuson J.K."/>
            <person name="James T.Y."/>
            <person name="O'Malley M.A."/>
            <person name="Stajich J.E."/>
            <person name="Spatafora J.W."/>
            <person name="Visel A."/>
            <person name="Grigoriev I.V."/>
        </authorList>
    </citation>
    <scope>NUCLEOTIDE SEQUENCE [LARGE SCALE GENOMIC DNA]</scope>
    <source>
        <strain evidence="3">finn</strain>
    </source>
</reference>
<feature type="compositionally biased region" description="Basic and acidic residues" evidence="1">
    <location>
        <begin position="54"/>
        <end position="78"/>
    </location>
</feature>
<evidence type="ECO:0000256" key="1">
    <source>
        <dbReference type="SAM" id="MobiDB-lite"/>
    </source>
</evidence>
<dbReference type="Proteomes" id="UP000193719">
    <property type="component" value="Unassembled WGS sequence"/>
</dbReference>
<accession>A0A1Y1VP08</accession>
<feature type="region of interest" description="Disordered" evidence="1">
    <location>
        <begin position="27"/>
        <end position="88"/>
    </location>
</feature>
<name>A0A1Y1VP08_9FUNG</name>
<reference evidence="2 3" key="1">
    <citation type="submission" date="2016-08" db="EMBL/GenBank/DDBJ databases">
        <title>Genomes of anaerobic fungi encode conserved fungal cellulosomes for biomass hydrolysis.</title>
        <authorList>
            <consortium name="DOE Joint Genome Institute"/>
            <person name="Haitjema C.H."/>
            <person name="Gilmore S.P."/>
            <person name="Henske J.K."/>
            <person name="Solomon K.V."/>
            <person name="De Groot R."/>
            <person name="Kuo A."/>
            <person name="Mondo S.J."/>
            <person name="Salamov A.A."/>
            <person name="Labutti K."/>
            <person name="Zhao Z."/>
            <person name="Chiniquy J."/>
            <person name="Barry K."/>
            <person name="Brewer H.M."/>
            <person name="Purvine S.O."/>
            <person name="Wright A.T."/>
            <person name="Boxma B."/>
            <person name="Van Alen T."/>
            <person name="Hackstein J.H."/>
            <person name="Baker S.E."/>
            <person name="Grigoriev I.V."/>
            <person name="O'Malley M.A."/>
        </authorList>
    </citation>
    <scope>NUCLEOTIDE SEQUENCE [LARGE SCALE GENOMIC DNA]</scope>
    <source>
        <strain evidence="3">finn</strain>
    </source>
</reference>